<dbReference type="GO" id="GO:0016491">
    <property type="term" value="F:oxidoreductase activity"/>
    <property type="evidence" value="ECO:0007669"/>
    <property type="project" value="UniProtKB-KW"/>
</dbReference>
<dbReference type="OrthoDB" id="416253at2759"/>
<dbReference type="InterPro" id="IPR036812">
    <property type="entry name" value="NAD(P)_OxRdtase_dom_sf"/>
</dbReference>
<dbReference type="PROSITE" id="PS00798">
    <property type="entry name" value="ALDOKETO_REDUCTASE_1"/>
    <property type="match status" value="1"/>
</dbReference>
<evidence type="ECO:0000256" key="4">
    <source>
        <dbReference type="PIRSR" id="PIRSR000097-1"/>
    </source>
</evidence>
<keyword evidence="2" id="KW-0521">NADP</keyword>
<sequence>MADYIMLNNEHRIPQVALGTSRIPDEKLEVCIKLALEMGYRHIDTAFIYGNERAIGKALQEYFEATNLRREEVFITTKLLPNFMTESAVGPALDESLRRLRLDYVDLFLIHIPCAMKHLDSYPEKHPGHEETVQVDLRETWKAMEETVYKGKARSIGVSSFNAKQLDYILEVARIKPAVNQVEAHARFPQKKLHAFCKSRNIQLEAFSPLGSPYFNGSAILNTIQSADNVVENSVVMDMAQKYKRTTGQILLRNLVQRGIVVIPKSENPQRMRENIEIFSFSLSDEDMKRIDELDNGERRFCFSWCKDHPEYPFNEEF</sequence>
<dbReference type="PRINTS" id="PR00069">
    <property type="entry name" value="ALDKETRDTASE"/>
</dbReference>
<protein>
    <submittedName>
        <fullName evidence="8">Aldo-keto reductase family 1 member C23-like protein</fullName>
    </submittedName>
</protein>
<dbReference type="PIRSF" id="PIRSF000097">
    <property type="entry name" value="AKR"/>
    <property type="match status" value="1"/>
</dbReference>
<evidence type="ECO:0000256" key="3">
    <source>
        <dbReference type="ARBA" id="ARBA00023002"/>
    </source>
</evidence>
<comment type="similarity">
    <text evidence="1">Belongs to the aldo/keto reductase family.</text>
</comment>
<feature type="binding site" evidence="5">
    <location>
        <position position="111"/>
    </location>
    <ligand>
        <name>substrate</name>
    </ligand>
</feature>
<dbReference type="InterPro" id="IPR020471">
    <property type="entry name" value="AKR"/>
</dbReference>
<organism evidence="8 9">
    <name type="scientific">Mizuhopecten yessoensis</name>
    <name type="common">Japanese scallop</name>
    <name type="synonym">Patinopecten yessoensis</name>
    <dbReference type="NCBI Taxonomy" id="6573"/>
    <lineage>
        <taxon>Eukaryota</taxon>
        <taxon>Metazoa</taxon>
        <taxon>Spiralia</taxon>
        <taxon>Lophotrochozoa</taxon>
        <taxon>Mollusca</taxon>
        <taxon>Bivalvia</taxon>
        <taxon>Autobranchia</taxon>
        <taxon>Pteriomorphia</taxon>
        <taxon>Pectinida</taxon>
        <taxon>Pectinoidea</taxon>
        <taxon>Pectinidae</taxon>
        <taxon>Mizuhopecten</taxon>
    </lineage>
</organism>
<evidence type="ECO:0000256" key="5">
    <source>
        <dbReference type="PIRSR" id="PIRSR000097-2"/>
    </source>
</evidence>
<accession>A0A210QC20</accession>
<gene>
    <name evidence="8" type="ORF">KP79_PYT12998</name>
</gene>
<keyword evidence="3" id="KW-0560">Oxidoreductase</keyword>
<dbReference type="CDD" id="cd19071">
    <property type="entry name" value="AKR_AKR1-5-like"/>
    <property type="match status" value="1"/>
</dbReference>
<dbReference type="STRING" id="6573.A0A210QC20"/>
<dbReference type="AlphaFoldDB" id="A0A210QC20"/>
<evidence type="ECO:0000313" key="8">
    <source>
        <dbReference type="EMBL" id="OWF46272.1"/>
    </source>
</evidence>
<feature type="domain" description="NADP-dependent oxidoreductase" evidence="7">
    <location>
        <begin position="19"/>
        <end position="295"/>
    </location>
</feature>
<dbReference type="Proteomes" id="UP000242188">
    <property type="component" value="Unassembled WGS sequence"/>
</dbReference>
<dbReference type="EMBL" id="NEDP02004225">
    <property type="protein sequence ID" value="OWF46272.1"/>
    <property type="molecule type" value="Genomic_DNA"/>
</dbReference>
<feature type="site" description="Lowers pKa of active site Tyr" evidence="6">
    <location>
        <position position="78"/>
    </location>
</feature>
<dbReference type="Pfam" id="PF00248">
    <property type="entry name" value="Aldo_ket_red"/>
    <property type="match status" value="1"/>
</dbReference>
<evidence type="ECO:0000256" key="6">
    <source>
        <dbReference type="PIRSR" id="PIRSR000097-3"/>
    </source>
</evidence>
<dbReference type="SUPFAM" id="SSF51430">
    <property type="entry name" value="NAD(P)-linked oxidoreductase"/>
    <property type="match status" value="1"/>
</dbReference>
<evidence type="ECO:0000256" key="2">
    <source>
        <dbReference type="ARBA" id="ARBA00022857"/>
    </source>
</evidence>
<dbReference type="InterPro" id="IPR023210">
    <property type="entry name" value="NADP_OxRdtase_dom"/>
</dbReference>
<proteinExistence type="inferred from homology"/>
<dbReference type="InterPro" id="IPR018170">
    <property type="entry name" value="Aldo/ket_reductase_CS"/>
</dbReference>
<dbReference type="PANTHER" id="PTHR11732">
    <property type="entry name" value="ALDO/KETO REDUCTASE"/>
    <property type="match status" value="1"/>
</dbReference>
<dbReference type="Gene3D" id="3.20.20.100">
    <property type="entry name" value="NADP-dependent oxidoreductase domain"/>
    <property type="match status" value="1"/>
</dbReference>
<keyword evidence="9" id="KW-1185">Reference proteome</keyword>
<evidence type="ECO:0000256" key="1">
    <source>
        <dbReference type="ARBA" id="ARBA00007905"/>
    </source>
</evidence>
<dbReference type="FunFam" id="3.20.20.100:FF:000006">
    <property type="entry name" value="Aldo-keto reductase family 1 member A1"/>
    <property type="match status" value="1"/>
</dbReference>
<name>A0A210QC20_MIZYE</name>
<evidence type="ECO:0000259" key="7">
    <source>
        <dbReference type="Pfam" id="PF00248"/>
    </source>
</evidence>
<comment type="caution">
    <text evidence="8">The sequence shown here is derived from an EMBL/GenBank/DDBJ whole genome shotgun (WGS) entry which is preliminary data.</text>
</comment>
<evidence type="ECO:0000313" key="9">
    <source>
        <dbReference type="Proteomes" id="UP000242188"/>
    </source>
</evidence>
<feature type="active site" description="Proton donor" evidence="4">
    <location>
        <position position="49"/>
    </location>
</feature>
<reference evidence="8 9" key="1">
    <citation type="journal article" date="2017" name="Nat. Ecol. Evol.">
        <title>Scallop genome provides insights into evolution of bilaterian karyotype and development.</title>
        <authorList>
            <person name="Wang S."/>
            <person name="Zhang J."/>
            <person name="Jiao W."/>
            <person name="Li J."/>
            <person name="Xun X."/>
            <person name="Sun Y."/>
            <person name="Guo X."/>
            <person name="Huan P."/>
            <person name="Dong B."/>
            <person name="Zhang L."/>
            <person name="Hu X."/>
            <person name="Sun X."/>
            <person name="Wang J."/>
            <person name="Zhao C."/>
            <person name="Wang Y."/>
            <person name="Wang D."/>
            <person name="Huang X."/>
            <person name="Wang R."/>
            <person name="Lv J."/>
            <person name="Li Y."/>
            <person name="Zhang Z."/>
            <person name="Liu B."/>
            <person name="Lu W."/>
            <person name="Hui Y."/>
            <person name="Liang J."/>
            <person name="Zhou Z."/>
            <person name="Hou R."/>
            <person name="Li X."/>
            <person name="Liu Y."/>
            <person name="Li H."/>
            <person name="Ning X."/>
            <person name="Lin Y."/>
            <person name="Zhao L."/>
            <person name="Xing Q."/>
            <person name="Dou J."/>
            <person name="Li Y."/>
            <person name="Mao J."/>
            <person name="Guo H."/>
            <person name="Dou H."/>
            <person name="Li T."/>
            <person name="Mu C."/>
            <person name="Jiang W."/>
            <person name="Fu Q."/>
            <person name="Fu X."/>
            <person name="Miao Y."/>
            <person name="Liu J."/>
            <person name="Yu Q."/>
            <person name="Li R."/>
            <person name="Liao H."/>
            <person name="Li X."/>
            <person name="Kong Y."/>
            <person name="Jiang Z."/>
            <person name="Chourrout D."/>
            <person name="Li R."/>
            <person name="Bao Z."/>
        </authorList>
    </citation>
    <scope>NUCLEOTIDE SEQUENCE [LARGE SCALE GENOMIC DNA]</scope>
    <source>
        <strain evidence="8 9">PY_sf001</strain>
    </source>
</reference>